<dbReference type="AlphaFoldDB" id="A0AAJ7Q327"/>
<dbReference type="Gene3D" id="3.40.50.720">
    <property type="entry name" value="NAD(P)-binding Rossmann-like Domain"/>
    <property type="match status" value="1"/>
</dbReference>
<gene>
    <name evidence="7" type="primary">noxred1</name>
</gene>
<evidence type="ECO:0000259" key="5">
    <source>
        <dbReference type="Pfam" id="PF03807"/>
    </source>
</evidence>
<dbReference type="InterPro" id="IPR028939">
    <property type="entry name" value="P5C_Rdtase_cat_N"/>
</dbReference>
<evidence type="ECO:0000256" key="4">
    <source>
        <dbReference type="ARBA" id="ARBA00072230"/>
    </source>
</evidence>
<evidence type="ECO:0000313" key="7">
    <source>
        <dbReference type="RefSeq" id="XP_018545472.1"/>
    </source>
</evidence>
<comment type="similarity">
    <text evidence="1">Belongs to the pyrroline-5-carboxylate reductase family.</text>
</comment>
<dbReference type="PANTHER" id="PTHR11645">
    <property type="entry name" value="PYRROLINE-5-CARBOXYLATE REDUCTASE"/>
    <property type="match status" value="1"/>
</dbReference>
<evidence type="ECO:0000256" key="2">
    <source>
        <dbReference type="ARBA" id="ARBA00023002"/>
    </source>
</evidence>
<dbReference type="GO" id="GO:0004735">
    <property type="term" value="F:pyrroline-5-carboxylate reductase activity"/>
    <property type="evidence" value="ECO:0007669"/>
    <property type="project" value="TreeGrafter"/>
</dbReference>
<evidence type="ECO:0000256" key="1">
    <source>
        <dbReference type="ARBA" id="ARBA00005525"/>
    </source>
</evidence>
<dbReference type="InterPro" id="IPR036291">
    <property type="entry name" value="NAD(P)-bd_dom_sf"/>
</dbReference>
<dbReference type="PANTHER" id="PTHR11645:SF58">
    <property type="entry name" value="NADP-DEPENDENT OXIDOREDUCTASE DOMAIN-CONTAINING PROTEIN 1"/>
    <property type="match status" value="1"/>
</dbReference>
<evidence type="ECO:0000256" key="3">
    <source>
        <dbReference type="ARBA" id="ARBA00054560"/>
    </source>
</evidence>
<dbReference type="GO" id="GO:0055129">
    <property type="term" value="P:L-proline biosynthetic process"/>
    <property type="evidence" value="ECO:0007669"/>
    <property type="project" value="TreeGrafter"/>
</dbReference>
<evidence type="ECO:0000313" key="6">
    <source>
        <dbReference type="Proteomes" id="UP000694890"/>
    </source>
</evidence>
<dbReference type="Pfam" id="PF03807">
    <property type="entry name" value="F420_oxidored"/>
    <property type="match status" value="1"/>
</dbReference>
<organism evidence="6 7">
    <name type="scientific">Lates calcarifer</name>
    <name type="common">Barramundi</name>
    <name type="synonym">Holocentrus calcarifer</name>
    <dbReference type="NCBI Taxonomy" id="8187"/>
    <lineage>
        <taxon>Eukaryota</taxon>
        <taxon>Metazoa</taxon>
        <taxon>Chordata</taxon>
        <taxon>Craniata</taxon>
        <taxon>Vertebrata</taxon>
        <taxon>Euteleostomi</taxon>
        <taxon>Actinopterygii</taxon>
        <taxon>Neopterygii</taxon>
        <taxon>Teleostei</taxon>
        <taxon>Neoteleostei</taxon>
        <taxon>Acanthomorphata</taxon>
        <taxon>Carangaria</taxon>
        <taxon>Carangaria incertae sedis</taxon>
        <taxon>Centropomidae</taxon>
        <taxon>Lates</taxon>
    </lineage>
</organism>
<dbReference type="FunFam" id="3.40.50.720:FF:000447">
    <property type="entry name" value="NADP dependent oxidoreductase domain containing 1"/>
    <property type="match status" value="1"/>
</dbReference>
<proteinExistence type="inferred from homology"/>
<dbReference type="KEGG" id="lcf:108892424"/>
<feature type="domain" description="Pyrroline-5-carboxylate reductase catalytic N-terminal" evidence="5">
    <location>
        <begin position="49"/>
        <end position="136"/>
    </location>
</feature>
<dbReference type="CTD" id="122945"/>
<dbReference type="GeneID" id="108892424"/>
<reference evidence="7" key="1">
    <citation type="submission" date="2025-08" db="UniProtKB">
        <authorList>
            <consortium name="RefSeq"/>
        </authorList>
    </citation>
    <scope>IDENTIFICATION</scope>
    <source>
        <tissue evidence="7">Brain</tissue>
    </source>
</reference>
<name>A0AAJ7Q327_LATCA</name>
<keyword evidence="2" id="KW-0560">Oxidoreductase</keyword>
<accession>A0AAJ7Q327</accession>
<dbReference type="Proteomes" id="UP000694890">
    <property type="component" value="Linkage group LG19"/>
</dbReference>
<comment type="function">
    <text evidence="3">Probable oxidoreductase.</text>
</comment>
<sequence length="316" mass="34955">MTVQKQELINVMETFFRAFLKRNISEVHHDPEVKRQTETQQHQEKDLCVGILGLGHMGKQLLLSLLELTGIKPSHIKVSTRRPESAVECVQTGVECFFNNRRLAAWADVLFLCCLPSHLPKVCADLHSHLSKRCLVYSFVSAVPVTRLAELLGHNFILKPQYDFVSADGANVWLSCTDLSSALKDPLLIEASCPLTMSGGISLSLSWVCAVLYSLLNICTSAGLGSSDALSLINSLFKEKWTHAVQLNAQSFVSSSYASSLLGDELFSWISLTDAQSKETPLLRFLSSNKSVQQCIAAEYKSLLDTPVMLDSYCTH</sequence>
<dbReference type="RefSeq" id="XP_018545472.1">
    <property type="nucleotide sequence ID" value="XM_018689956.2"/>
</dbReference>
<protein>
    <recommendedName>
        <fullName evidence="4">NADP-dependent oxidoreductase domain-containing protein 1</fullName>
    </recommendedName>
</protein>
<dbReference type="SUPFAM" id="SSF51735">
    <property type="entry name" value="NAD(P)-binding Rossmann-fold domains"/>
    <property type="match status" value="1"/>
</dbReference>